<name>A0A2K3N6H8_TRIPR</name>
<dbReference type="EMBL" id="ASHM01016885">
    <property type="protein sequence ID" value="PNX98657.1"/>
    <property type="molecule type" value="Genomic_DNA"/>
</dbReference>
<dbReference type="InterPro" id="IPR012337">
    <property type="entry name" value="RNaseH-like_sf"/>
</dbReference>
<dbReference type="PANTHER" id="PTHR42648">
    <property type="entry name" value="TRANSPOSASE, PUTATIVE-RELATED"/>
    <property type="match status" value="1"/>
</dbReference>
<dbReference type="GO" id="GO:0015074">
    <property type="term" value="P:DNA integration"/>
    <property type="evidence" value="ECO:0007669"/>
    <property type="project" value="InterPro"/>
</dbReference>
<dbReference type="InterPro" id="IPR054722">
    <property type="entry name" value="PolX-like_BBD"/>
</dbReference>
<evidence type="ECO:0000256" key="2">
    <source>
        <dbReference type="ARBA" id="ARBA00022723"/>
    </source>
</evidence>
<evidence type="ECO:0000313" key="7">
    <source>
        <dbReference type="Proteomes" id="UP000236291"/>
    </source>
</evidence>
<dbReference type="CDD" id="cd09272">
    <property type="entry name" value="RNase_HI_RT_Ty1"/>
    <property type="match status" value="1"/>
</dbReference>
<feature type="non-terminal residue" evidence="6">
    <location>
        <position position="784"/>
    </location>
</feature>
<gene>
    <name evidence="6" type="ORF">L195_g021909</name>
</gene>
<dbReference type="PROSITE" id="PS50994">
    <property type="entry name" value="INTEGRASE"/>
    <property type="match status" value="1"/>
</dbReference>
<evidence type="ECO:0000259" key="5">
    <source>
        <dbReference type="PROSITE" id="PS50994"/>
    </source>
</evidence>
<evidence type="ECO:0000313" key="6">
    <source>
        <dbReference type="EMBL" id="PNX98657.1"/>
    </source>
</evidence>
<dbReference type="GO" id="GO:0046872">
    <property type="term" value="F:metal ion binding"/>
    <property type="evidence" value="ECO:0007669"/>
    <property type="project" value="UniProtKB-KW"/>
</dbReference>
<comment type="caution">
    <text evidence="6">The sequence shown here is derived from an EMBL/GenBank/DDBJ whole genome shotgun (WGS) entry which is preliminary data.</text>
</comment>
<protein>
    <submittedName>
        <fullName evidence="6">Gag-pol polyprotein</fullName>
    </submittedName>
</protein>
<dbReference type="Pfam" id="PF07727">
    <property type="entry name" value="RVT_2"/>
    <property type="match status" value="1"/>
</dbReference>
<dbReference type="PANTHER" id="PTHR42648:SF18">
    <property type="entry name" value="RETROTRANSPOSON, UNCLASSIFIED-LIKE PROTEIN"/>
    <property type="match status" value="1"/>
</dbReference>
<dbReference type="Gene3D" id="3.30.420.10">
    <property type="entry name" value="Ribonuclease H-like superfamily/Ribonuclease H"/>
    <property type="match status" value="1"/>
</dbReference>
<evidence type="ECO:0000256" key="1">
    <source>
        <dbReference type="ARBA" id="ARBA00022670"/>
    </source>
</evidence>
<keyword evidence="1" id="KW-0645">Protease</keyword>
<dbReference type="Pfam" id="PF00665">
    <property type="entry name" value="rve"/>
    <property type="match status" value="1"/>
</dbReference>
<dbReference type="SUPFAM" id="SSF53098">
    <property type="entry name" value="Ribonuclease H-like"/>
    <property type="match status" value="1"/>
</dbReference>
<dbReference type="InterPro" id="IPR001584">
    <property type="entry name" value="Integrase_cat-core"/>
</dbReference>
<organism evidence="6 7">
    <name type="scientific">Trifolium pratense</name>
    <name type="common">Red clover</name>
    <dbReference type="NCBI Taxonomy" id="57577"/>
    <lineage>
        <taxon>Eukaryota</taxon>
        <taxon>Viridiplantae</taxon>
        <taxon>Streptophyta</taxon>
        <taxon>Embryophyta</taxon>
        <taxon>Tracheophyta</taxon>
        <taxon>Spermatophyta</taxon>
        <taxon>Magnoliopsida</taxon>
        <taxon>eudicotyledons</taxon>
        <taxon>Gunneridae</taxon>
        <taxon>Pentapetalae</taxon>
        <taxon>rosids</taxon>
        <taxon>fabids</taxon>
        <taxon>Fabales</taxon>
        <taxon>Fabaceae</taxon>
        <taxon>Papilionoideae</taxon>
        <taxon>50 kb inversion clade</taxon>
        <taxon>NPAAA clade</taxon>
        <taxon>Hologalegina</taxon>
        <taxon>IRL clade</taxon>
        <taxon>Trifolieae</taxon>
        <taxon>Trifolium</taxon>
    </lineage>
</organism>
<accession>A0A2K3N6H8</accession>
<evidence type="ECO:0000256" key="3">
    <source>
        <dbReference type="ARBA" id="ARBA00022801"/>
    </source>
</evidence>
<dbReference type="GO" id="GO:0006508">
    <property type="term" value="P:proteolysis"/>
    <property type="evidence" value="ECO:0007669"/>
    <property type="project" value="UniProtKB-KW"/>
</dbReference>
<evidence type="ECO:0000256" key="4">
    <source>
        <dbReference type="SAM" id="MobiDB-lite"/>
    </source>
</evidence>
<keyword evidence="2" id="KW-0479">Metal-binding</keyword>
<reference evidence="6 7" key="2">
    <citation type="journal article" date="2017" name="Front. Plant Sci.">
        <title>Gene Classification and Mining of Molecular Markers Useful in Red Clover (Trifolium pratense) Breeding.</title>
        <authorList>
            <person name="Istvanek J."/>
            <person name="Dluhosova J."/>
            <person name="Dluhos P."/>
            <person name="Patkova L."/>
            <person name="Nedelnik J."/>
            <person name="Repkova J."/>
        </authorList>
    </citation>
    <scope>NUCLEOTIDE SEQUENCE [LARGE SCALE GENOMIC DNA]</scope>
    <source>
        <strain evidence="7">cv. Tatra</strain>
        <tissue evidence="6">Young leaves</tissue>
    </source>
</reference>
<dbReference type="GO" id="GO:0003676">
    <property type="term" value="F:nucleic acid binding"/>
    <property type="evidence" value="ECO:0007669"/>
    <property type="project" value="InterPro"/>
</dbReference>
<dbReference type="Pfam" id="PF22936">
    <property type="entry name" value="Pol_BBD"/>
    <property type="match status" value="1"/>
</dbReference>
<keyword evidence="3" id="KW-0378">Hydrolase</keyword>
<feature type="domain" description="Integrase catalytic" evidence="5">
    <location>
        <begin position="163"/>
        <end position="339"/>
    </location>
</feature>
<dbReference type="Proteomes" id="UP000236291">
    <property type="component" value="Unassembled WGS sequence"/>
</dbReference>
<sequence length="784" mass="89434">MKIGESIDDYFSRTLTIVNKMKMHGEVMTQGHFQSECPNWEEDNANYAEFDETEEILLMAQETKAIQSNNDSKCEIWFLDSGCSNHMVGNKDWLFDYDDIFKDSVKLGDDSKMAVIGKGNLKLCIAGFKGINVLTHKEMVQGLTHVKEPEQKCDSCMKGKQQRQSMPKKSPWRASEKLQLIHSDICGPINPESNGKKRYFITFIDDLSRKTWIYFLSEKSEALTIFQKFKAIVENETKLKIQCLRTDRGGEYTSTAFNEYCDIQGIKRQLTTSYTPQQNGVSERKNRTIMNMVRCMLKDKNVPKSFWTEAVNWSVHILNRCPTFALKDITPEEAWSGSKPSVSHFKVFGSIAYVHVPDNLRKKLDDKSIENKEIDISKGSELILDSDVCSKSKHSDEENEYEHSESMNESDENEAHNDDVADQIVLDSEDSDEGDIQPLDKRVSKRPGYLDDFVTDEVEMHNLAIFAPSTDPITYEDACKHDIWRKAMDTEIAAIESNNTWELNALPAGYSQQQGIDYNEVFAPVASVFLHGELNEEVYVDQPLGYQKKNKELVYKLKKSLYGLRQAPKACVSNPIVPGSRLQKDETGQASNATMYKQMVGCLMYLLPTRPDLAFSVCLVARYMERPTEIHMTAVKRILRYLKGTASYGFWYKRVKGEELVGWSDSDYAGDIDDRRSTSDYVFMIGTKAVSWILPQINTKGKGCITIYCDNSSSIKLSKNPVMHGRSKHIDARFHFLRDLTKDGTIQLVHCSSFEQVADIMTKALSFENFSRNREKLGLCTLEL</sequence>
<dbReference type="InterPro" id="IPR013103">
    <property type="entry name" value="RVT_2"/>
</dbReference>
<feature type="region of interest" description="Disordered" evidence="4">
    <location>
        <begin position="393"/>
        <end position="416"/>
    </location>
</feature>
<feature type="compositionally biased region" description="Basic and acidic residues" evidence="4">
    <location>
        <begin position="393"/>
        <end position="406"/>
    </location>
</feature>
<dbReference type="GO" id="GO:0008233">
    <property type="term" value="F:peptidase activity"/>
    <property type="evidence" value="ECO:0007669"/>
    <property type="project" value="UniProtKB-KW"/>
</dbReference>
<dbReference type="InterPro" id="IPR036397">
    <property type="entry name" value="RNaseH_sf"/>
</dbReference>
<reference evidence="6 7" key="1">
    <citation type="journal article" date="2014" name="Am. J. Bot.">
        <title>Genome assembly and annotation for red clover (Trifolium pratense; Fabaceae).</title>
        <authorList>
            <person name="Istvanek J."/>
            <person name="Jaros M."/>
            <person name="Krenek A."/>
            <person name="Repkova J."/>
        </authorList>
    </citation>
    <scope>NUCLEOTIDE SEQUENCE [LARGE SCALE GENOMIC DNA]</scope>
    <source>
        <strain evidence="7">cv. Tatra</strain>
        <tissue evidence="6">Young leaves</tissue>
    </source>
</reference>
<proteinExistence type="predicted"/>
<dbReference type="InterPro" id="IPR039537">
    <property type="entry name" value="Retrotran_Ty1/copia-like"/>
</dbReference>
<dbReference type="AlphaFoldDB" id="A0A2K3N6H8"/>